<dbReference type="PANTHER" id="PTHR43210">
    <property type="entry name" value="DETHIOBIOTIN SYNTHETASE"/>
    <property type="match status" value="1"/>
</dbReference>
<evidence type="ECO:0000256" key="4">
    <source>
        <dbReference type="ARBA" id="ARBA00022741"/>
    </source>
</evidence>
<dbReference type="EMBL" id="QXDC01000002">
    <property type="protein sequence ID" value="RIA46647.1"/>
    <property type="molecule type" value="Genomic_DNA"/>
</dbReference>
<keyword evidence="3 9" id="KW-0479">Metal-binding</keyword>
<feature type="active site" evidence="9">
    <location>
        <position position="33"/>
    </location>
</feature>
<comment type="function">
    <text evidence="9">Catalyzes a mechanistically unusual reaction, the ATP-dependent insertion of CO2 between the N7 and N8 nitrogen atoms of 7,8-diaminopelargonic acid (DAPA, also called 7,8-diammoniononanoate) to form a ureido ring.</text>
</comment>
<evidence type="ECO:0000256" key="1">
    <source>
        <dbReference type="ARBA" id="ARBA00022490"/>
    </source>
</evidence>
<keyword evidence="11" id="KW-1185">Reference proteome</keyword>
<dbReference type="Gene3D" id="3.40.50.300">
    <property type="entry name" value="P-loop containing nucleotide triphosphate hydrolases"/>
    <property type="match status" value="1"/>
</dbReference>
<dbReference type="AlphaFoldDB" id="A0A397PHJ7"/>
<keyword evidence="7 9" id="KW-0460">Magnesium</keyword>
<dbReference type="OrthoDB" id="9802097at2"/>
<proteinExistence type="inferred from homology"/>
<evidence type="ECO:0000313" key="10">
    <source>
        <dbReference type="EMBL" id="RIA46647.1"/>
    </source>
</evidence>
<comment type="catalytic activity">
    <reaction evidence="9">
        <text>(7R,8S)-7,8-diammoniononanoate + CO2 + ATP = (4R,5S)-dethiobiotin + ADP + phosphate + 3 H(+)</text>
        <dbReference type="Rhea" id="RHEA:15805"/>
        <dbReference type="ChEBI" id="CHEBI:15378"/>
        <dbReference type="ChEBI" id="CHEBI:16526"/>
        <dbReference type="ChEBI" id="CHEBI:30616"/>
        <dbReference type="ChEBI" id="CHEBI:43474"/>
        <dbReference type="ChEBI" id="CHEBI:149469"/>
        <dbReference type="ChEBI" id="CHEBI:149473"/>
        <dbReference type="ChEBI" id="CHEBI:456216"/>
        <dbReference type="EC" id="6.3.3.3"/>
    </reaction>
</comment>
<protein>
    <recommendedName>
        <fullName evidence="9">ATP-dependent dethiobiotin synthetase BioD</fullName>
        <ecNumber evidence="9">6.3.3.3</ecNumber>
    </recommendedName>
    <alternativeName>
        <fullName evidence="9">DTB synthetase</fullName>
        <shortName evidence="9">DTBS</shortName>
    </alternativeName>
    <alternativeName>
        <fullName evidence="9">Dethiobiotin synthase</fullName>
    </alternativeName>
</protein>
<comment type="subcellular location">
    <subcellularLocation>
        <location evidence="9">Cytoplasm</location>
    </subcellularLocation>
</comment>
<dbReference type="UniPathway" id="UPA00078">
    <property type="reaction ID" value="UER00161"/>
</dbReference>
<evidence type="ECO:0000256" key="6">
    <source>
        <dbReference type="ARBA" id="ARBA00022840"/>
    </source>
</evidence>
<comment type="caution">
    <text evidence="9">Lacks conserved residue(s) required for the propagation of feature annotation.</text>
</comment>
<accession>A0A397PHJ7</accession>
<reference evidence="10 11" key="1">
    <citation type="submission" date="2018-08" db="EMBL/GenBank/DDBJ databases">
        <title>Genomic Encyclopedia of Type Strains, Phase IV (KMG-IV): sequencing the most valuable type-strain genomes for metagenomic binning, comparative biology and taxonomic classification.</title>
        <authorList>
            <person name="Goeker M."/>
        </authorList>
    </citation>
    <scope>NUCLEOTIDE SEQUENCE [LARGE SCALE GENOMIC DNA]</scope>
    <source>
        <strain evidence="10 11">DSM 25527</strain>
    </source>
</reference>
<dbReference type="GO" id="GO:0005829">
    <property type="term" value="C:cytosol"/>
    <property type="evidence" value="ECO:0007669"/>
    <property type="project" value="TreeGrafter"/>
</dbReference>
<comment type="cofactor">
    <cofactor evidence="9">
        <name>Mg(2+)</name>
        <dbReference type="ChEBI" id="CHEBI:18420"/>
    </cofactor>
</comment>
<keyword evidence="4 9" id="KW-0547">Nucleotide-binding</keyword>
<name>A0A397PHJ7_9SPHN</name>
<comment type="similarity">
    <text evidence="9">Belongs to the dethiobiotin synthetase family.</text>
</comment>
<dbReference type="PIRSF" id="PIRSF006755">
    <property type="entry name" value="DTB_synth"/>
    <property type="match status" value="1"/>
</dbReference>
<gene>
    <name evidence="9" type="primary">bioD</name>
    <name evidence="10" type="ORF">DFR49_1195</name>
</gene>
<evidence type="ECO:0000256" key="8">
    <source>
        <dbReference type="ARBA" id="ARBA00047386"/>
    </source>
</evidence>
<keyword evidence="6 9" id="KW-0067">ATP-binding</keyword>
<evidence type="ECO:0000256" key="2">
    <source>
        <dbReference type="ARBA" id="ARBA00022598"/>
    </source>
</evidence>
<organism evidence="10 11">
    <name type="scientific">Hephaestia caeni</name>
    <dbReference type="NCBI Taxonomy" id="645617"/>
    <lineage>
        <taxon>Bacteria</taxon>
        <taxon>Pseudomonadati</taxon>
        <taxon>Pseudomonadota</taxon>
        <taxon>Alphaproteobacteria</taxon>
        <taxon>Sphingomonadales</taxon>
        <taxon>Sphingomonadaceae</taxon>
        <taxon>Hephaestia</taxon>
    </lineage>
</organism>
<feature type="binding site" evidence="9">
    <location>
        <begin position="184"/>
        <end position="186"/>
    </location>
    <ligand>
        <name>ATP</name>
        <dbReference type="ChEBI" id="CHEBI:30616"/>
    </ligand>
</feature>
<dbReference type="InterPro" id="IPR004472">
    <property type="entry name" value="DTB_synth_BioD"/>
</dbReference>
<dbReference type="NCBIfam" id="TIGR00347">
    <property type="entry name" value="bioD"/>
    <property type="match status" value="1"/>
</dbReference>
<evidence type="ECO:0000256" key="3">
    <source>
        <dbReference type="ARBA" id="ARBA00022723"/>
    </source>
</evidence>
<dbReference type="EC" id="6.3.3.3" evidence="9"/>
<comment type="pathway">
    <text evidence="9">Cofactor biosynthesis; biotin biosynthesis; biotin from 7,8-diaminononanoate: step 1/2.</text>
</comment>
<dbReference type="Proteomes" id="UP000266568">
    <property type="component" value="Unassembled WGS sequence"/>
</dbReference>
<feature type="binding site" evidence="9">
    <location>
        <position position="44"/>
    </location>
    <ligand>
        <name>Mg(2+)</name>
        <dbReference type="ChEBI" id="CHEBI:18420"/>
    </ligand>
</feature>
<comment type="catalytic activity">
    <reaction evidence="8">
        <text>(7R,8S)-8-amino-7-(carboxyamino)nonanoate + ATP = (4R,5S)-dethiobiotin + ADP + phosphate + H(+)</text>
        <dbReference type="Rhea" id="RHEA:63684"/>
        <dbReference type="ChEBI" id="CHEBI:15378"/>
        <dbReference type="ChEBI" id="CHEBI:30616"/>
        <dbReference type="ChEBI" id="CHEBI:43474"/>
        <dbReference type="ChEBI" id="CHEBI:149470"/>
        <dbReference type="ChEBI" id="CHEBI:149473"/>
        <dbReference type="ChEBI" id="CHEBI:456216"/>
    </reaction>
</comment>
<dbReference type="PANTHER" id="PTHR43210:SF2">
    <property type="entry name" value="ATP-DEPENDENT DETHIOBIOTIN SYNTHETASE BIOD 2"/>
    <property type="match status" value="1"/>
</dbReference>
<dbReference type="CDD" id="cd03109">
    <property type="entry name" value="DTBS"/>
    <property type="match status" value="1"/>
</dbReference>
<sequence length="208" mass="22022">MTRRFVVTGTDTDIGKSVFAAGLVRLLGGVYWKPVQAGVDGGTDSTRVAALAALPPERVLPEGYRLNTPCSPHAAAAIDGVTIDPDRLDPPATDRPLIIEGAGGALVPLTPTLLYADLFARWHEPMIVVATTALGTINHSLLTIEALRHRGVPIHGIAFIGDDVPESERIICAIGKVKHLGRLPRLDPLTSDTLAVAFAAAFHTEDFA</sequence>
<feature type="binding site" evidence="9">
    <location>
        <position position="44"/>
    </location>
    <ligand>
        <name>ATP</name>
        <dbReference type="ChEBI" id="CHEBI:30616"/>
    </ligand>
</feature>
<dbReference type="GO" id="GO:0009102">
    <property type="term" value="P:biotin biosynthetic process"/>
    <property type="evidence" value="ECO:0007669"/>
    <property type="project" value="UniProtKB-UniRule"/>
</dbReference>
<keyword evidence="2 9" id="KW-0436">Ligase</keyword>
<feature type="binding site" evidence="9">
    <location>
        <position position="17"/>
    </location>
    <ligand>
        <name>Mg(2+)</name>
        <dbReference type="ChEBI" id="CHEBI:18420"/>
    </ligand>
</feature>
<dbReference type="HAMAP" id="MF_00336">
    <property type="entry name" value="BioD"/>
    <property type="match status" value="1"/>
</dbReference>
<evidence type="ECO:0000256" key="9">
    <source>
        <dbReference type="HAMAP-Rule" id="MF_00336"/>
    </source>
</evidence>
<dbReference type="Pfam" id="PF13500">
    <property type="entry name" value="AAA_26"/>
    <property type="match status" value="1"/>
</dbReference>
<dbReference type="GO" id="GO:0005524">
    <property type="term" value="F:ATP binding"/>
    <property type="evidence" value="ECO:0007669"/>
    <property type="project" value="UniProtKB-UniRule"/>
</dbReference>
<comment type="caution">
    <text evidence="10">The sequence shown here is derived from an EMBL/GenBank/DDBJ whole genome shotgun (WGS) entry which is preliminary data.</text>
</comment>
<dbReference type="InterPro" id="IPR027417">
    <property type="entry name" value="P-loop_NTPase"/>
</dbReference>
<feature type="binding site" evidence="9">
    <location>
        <position position="100"/>
    </location>
    <ligand>
        <name>Mg(2+)</name>
        <dbReference type="ChEBI" id="CHEBI:18420"/>
    </ligand>
</feature>
<dbReference type="SUPFAM" id="SSF52540">
    <property type="entry name" value="P-loop containing nucleoside triphosphate hydrolases"/>
    <property type="match status" value="1"/>
</dbReference>
<dbReference type="RefSeq" id="WP_119034734.1">
    <property type="nucleotide sequence ID" value="NZ_QXDC01000002.1"/>
</dbReference>
<dbReference type="GO" id="GO:0000287">
    <property type="term" value="F:magnesium ion binding"/>
    <property type="evidence" value="ECO:0007669"/>
    <property type="project" value="UniProtKB-UniRule"/>
</dbReference>
<feature type="binding site" evidence="9">
    <location>
        <begin position="13"/>
        <end position="18"/>
    </location>
    <ligand>
        <name>ATP</name>
        <dbReference type="ChEBI" id="CHEBI:30616"/>
    </ligand>
</feature>
<evidence type="ECO:0000256" key="7">
    <source>
        <dbReference type="ARBA" id="ARBA00022842"/>
    </source>
</evidence>
<dbReference type="GO" id="GO:0004141">
    <property type="term" value="F:dethiobiotin synthase activity"/>
    <property type="evidence" value="ECO:0007669"/>
    <property type="project" value="UniProtKB-UniRule"/>
</dbReference>
<comment type="subunit">
    <text evidence="9">Homodimer.</text>
</comment>
<keyword evidence="1 9" id="KW-0963">Cytoplasm</keyword>
<evidence type="ECO:0000313" key="11">
    <source>
        <dbReference type="Proteomes" id="UP000266568"/>
    </source>
</evidence>
<keyword evidence="5 9" id="KW-0093">Biotin biosynthesis</keyword>
<feature type="binding site" evidence="9">
    <location>
        <begin position="100"/>
        <end position="103"/>
    </location>
    <ligand>
        <name>ATP</name>
        <dbReference type="ChEBI" id="CHEBI:30616"/>
    </ligand>
</feature>
<evidence type="ECO:0000256" key="5">
    <source>
        <dbReference type="ARBA" id="ARBA00022756"/>
    </source>
</evidence>